<accession>A0A5E4NCY8</accession>
<evidence type="ECO:0000256" key="1">
    <source>
        <dbReference type="ARBA" id="ARBA00004123"/>
    </source>
</evidence>
<dbReference type="FunFam" id="4.10.1240.50:FF:000002">
    <property type="entry name" value="REST corepressor isoform X1"/>
    <property type="match status" value="1"/>
</dbReference>
<keyword evidence="6" id="KW-0805">Transcription regulation</keyword>
<dbReference type="Gene3D" id="1.10.10.60">
    <property type="entry name" value="Homeodomain-like"/>
    <property type="match status" value="1"/>
</dbReference>
<dbReference type="GO" id="GO:0008270">
    <property type="term" value="F:zinc ion binding"/>
    <property type="evidence" value="ECO:0007669"/>
    <property type="project" value="UniProtKB-KW"/>
</dbReference>
<feature type="compositionally biased region" description="Polar residues" evidence="13">
    <location>
        <begin position="556"/>
        <end position="571"/>
    </location>
</feature>
<feature type="domain" description="ELM2" evidence="15">
    <location>
        <begin position="139"/>
        <end position="224"/>
    </location>
</feature>
<dbReference type="InterPro" id="IPR049048">
    <property type="entry name" value="REST_helical"/>
</dbReference>
<dbReference type="SMART" id="SM00980">
    <property type="entry name" value="THAP"/>
    <property type="match status" value="1"/>
</dbReference>
<keyword evidence="8 12" id="KW-0238">DNA-binding</keyword>
<dbReference type="InterPro" id="IPR017884">
    <property type="entry name" value="SANT_dom"/>
</dbReference>
<evidence type="ECO:0000313" key="17">
    <source>
        <dbReference type="EMBL" id="VVC39451.1"/>
    </source>
</evidence>
<reference evidence="17 18" key="1">
    <citation type="submission" date="2019-08" db="EMBL/GenBank/DDBJ databases">
        <authorList>
            <person name="Alioto T."/>
            <person name="Alioto T."/>
            <person name="Gomez Garrido J."/>
        </authorList>
    </citation>
    <scope>NUCLEOTIDE SEQUENCE [LARGE SCALE GENOMIC DNA]</scope>
</reference>
<feature type="domain" description="SANT" evidence="16">
    <location>
        <begin position="225"/>
        <end position="276"/>
    </location>
</feature>
<dbReference type="GO" id="GO:0003677">
    <property type="term" value="F:DNA binding"/>
    <property type="evidence" value="ECO:0007669"/>
    <property type="project" value="UniProtKB-UniRule"/>
</dbReference>
<dbReference type="PANTHER" id="PTHR16089:SF28">
    <property type="entry name" value="REST COREPRESSOR"/>
    <property type="match status" value="1"/>
</dbReference>
<dbReference type="PROSITE" id="PS50950">
    <property type="entry name" value="ZF_THAP"/>
    <property type="match status" value="1"/>
</dbReference>
<feature type="region of interest" description="Disordered" evidence="13">
    <location>
        <begin position="289"/>
        <end position="325"/>
    </location>
</feature>
<evidence type="ECO:0000256" key="5">
    <source>
        <dbReference type="ARBA" id="ARBA00022833"/>
    </source>
</evidence>
<sequence length="571" mass="65385">MPTRCAIFGCSNKTSNKNISFYRFPKLKINAASDLKMKMKRQRNAWLKSLRRHDNVANTNINYMRVCSIHFKSGKPASYHNENDPDWCPTLNMDFNVSSENDMANDNPEDLKDCKRPGPSANPEPMATDINDLIQENAEKIRVGRDYQAVIPKLLVLPKHRRERLNKRALLVWAPTENISEDKLSEYILISKDKFGYNSEQALGMLFWHNHDMDKALSDLSNFAPLPDDWSAEDKVTFEGAFNNIGKNFLRIKQLMPDKPIASLVKYYYLWKNKRKKNSHIDRQAKKLEKARLTENSQNGSRDGSSSAESEPDDKRDLGEGSSSKTCSVCGVFLTTQNQTPKGLMCGTCYEHFRRTNGGIRPTLGPPRPNNRHLNVARNKRQPPRGMYVNHDDLEAIATEPRSQGENILVAMDDEIQSNKQDIGQLQQQINQDVDEYRDNESLIPNRISSRWNNEEVMLAIQGMRKYGKNFKIISEILGTKTQTHLQAFYVHYRKRYSLDGILKEYEREHHINAEIIELSDDEDEQVTKKNESMSTVNRPNTPSSMASGSRLINKLSFSNPKAHQTATAAK</sequence>
<evidence type="ECO:0000259" key="15">
    <source>
        <dbReference type="PROSITE" id="PS51156"/>
    </source>
</evidence>
<dbReference type="Gene3D" id="1.20.58.1880">
    <property type="match status" value="1"/>
</dbReference>
<dbReference type="SUPFAM" id="SSF46689">
    <property type="entry name" value="Homeodomain-like"/>
    <property type="match status" value="2"/>
</dbReference>
<evidence type="ECO:0000256" key="13">
    <source>
        <dbReference type="SAM" id="MobiDB-lite"/>
    </source>
</evidence>
<dbReference type="PROSITE" id="PS51293">
    <property type="entry name" value="SANT"/>
    <property type="match status" value="2"/>
</dbReference>
<feature type="compositionally biased region" description="Polar residues" evidence="13">
    <location>
        <begin position="294"/>
        <end position="309"/>
    </location>
</feature>
<evidence type="ECO:0000256" key="3">
    <source>
        <dbReference type="ARBA" id="ARBA00022723"/>
    </source>
</evidence>
<dbReference type="Pfam" id="PF01448">
    <property type="entry name" value="ELM2"/>
    <property type="match status" value="1"/>
</dbReference>
<dbReference type="Pfam" id="PF20878">
    <property type="entry name" value="REST_helical"/>
    <property type="match status" value="1"/>
</dbReference>
<dbReference type="InterPro" id="IPR006612">
    <property type="entry name" value="THAP_Znf"/>
</dbReference>
<dbReference type="PANTHER" id="PTHR16089">
    <property type="entry name" value="REST COREPRESSOR COREST PROTEIN-RELATED"/>
    <property type="match status" value="1"/>
</dbReference>
<dbReference type="FunFam" id="1.10.10.60:FF:000012">
    <property type="entry name" value="Metastasis-associated 1 family, member 3"/>
    <property type="match status" value="1"/>
</dbReference>
<dbReference type="Gene3D" id="4.10.1240.50">
    <property type="match status" value="1"/>
</dbReference>
<dbReference type="Pfam" id="PF05485">
    <property type="entry name" value="THAP"/>
    <property type="match status" value="1"/>
</dbReference>
<dbReference type="GO" id="GO:0005667">
    <property type="term" value="C:transcription regulator complex"/>
    <property type="evidence" value="ECO:0007669"/>
    <property type="project" value="TreeGrafter"/>
</dbReference>
<evidence type="ECO:0000256" key="8">
    <source>
        <dbReference type="ARBA" id="ARBA00023125"/>
    </source>
</evidence>
<keyword evidence="5" id="KW-0862">Zinc</keyword>
<keyword evidence="17" id="KW-0371">Homeobox</keyword>
<dbReference type="SMART" id="SM01189">
    <property type="entry name" value="ELM2"/>
    <property type="match status" value="1"/>
</dbReference>
<keyword evidence="9" id="KW-0804">Transcription</keyword>
<dbReference type="SUPFAM" id="SSF57716">
    <property type="entry name" value="Glucocorticoid receptor-like (DNA-binding domain)"/>
    <property type="match status" value="1"/>
</dbReference>
<dbReference type="GO" id="GO:0000118">
    <property type="term" value="C:histone deacetylase complex"/>
    <property type="evidence" value="ECO:0007669"/>
    <property type="project" value="TreeGrafter"/>
</dbReference>
<evidence type="ECO:0000313" key="18">
    <source>
        <dbReference type="Proteomes" id="UP000325440"/>
    </source>
</evidence>
<dbReference type="SMART" id="SM00717">
    <property type="entry name" value="SANT"/>
    <property type="match status" value="2"/>
</dbReference>
<keyword evidence="10" id="KW-0539">Nucleus</keyword>
<evidence type="ECO:0000256" key="7">
    <source>
        <dbReference type="ARBA" id="ARBA00023054"/>
    </source>
</evidence>
<evidence type="ECO:0000256" key="2">
    <source>
        <dbReference type="ARBA" id="ARBA00022491"/>
    </source>
</evidence>
<dbReference type="OrthoDB" id="10064338at2759"/>
<feature type="domain" description="THAP-type" evidence="14">
    <location>
        <begin position="1"/>
        <end position="92"/>
    </location>
</feature>
<comment type="subcellular location">
    <subcellularLocation>
        <location evidence="1">Nucleus</location>
    </subcellularLocation>
</comment>
<keyword evidence="18" id="KW-1185">Reference proteome</keyword>
<dbReference type="EMBL" id="CABPRJ010001895">
    <property type="protein sequence ID" value="VVC39451.1"/>
    <property type="molecule type" value="Genomic_DNA"/>
</dbReference>
<evidence type="ECO:0000256" key="11">
    <source>
        <dbReference type="ARBA" id="ARBA00038011"/>
    </source>
</evidence>
<keyword evidence="3" id="KW-0479">Metal-binding</keyword>
<keyword evidence="4 12" id="KW-0863">Zinc-finger</keyword>
<dbReference type="PROSITE" id="PS51156">
    <property type="entry name" value="ELM2"/>
    <property type="match status" value="1"/>
</dbReference>
<evidence type="ECO:0000256" key="10">
    <source>
        <dbReference type="ARBA" id="ARBA00023242"/>
    </source>
</evidence>
<organism evidence="17 18">
    <name type="scientific">Cinara cedri</name>
    <dbReference type="NCBI Taxonomy" id="506608"/>
    <lineage>
        <taxon>Eukaryota</taxon>
        <taxon>Metazoa</taxon>
        <taxon>Ecdysozoa</taxon>
        <taxon>Arthropoda</taxon>
        <taxon>Hexapoda</taxon>
        <taxon>Insecta</taxon>
        <taxon>Pterygota</taxon>
        <taxon>Neoptera</taxon>
        <taxon>Paraneoptera</taxon>
        <taxon>Hemiptera</taxon>
        <taxon>Sternorrhyncha</taxon>
        <taxon>Aphidomorpha</taxon>
        <taxon>Aphidoidea</taxon>
        <taxon>Aphididae</taxon>
        <taxon>Lachninae</taxon>
        <taxon>Cinara</taxon>
    </lineage>
</organism>
<keyword evidence="2" id="KW-0678">Repressor</keyword>
<dbReference type="InterPro" id="IPR051066">
    <property type="entry name" value="Trans_reg/Corepressor"/>
</dbReference>
<protein>
    <submittedName>
        <fullName evidence="17">Zinc finger, C2CH-type,Homeobox domain-like,ELM2 domain,SANT/Myb domain,SANT domain</fullName>
    </submittedName>
</protein>
<gene>
    <name evidence="17" type="ORF">CINCED_3A024564</name>
</gene>
<comment type="similarity">
    <text evidence="11">Belongs to the CoREST family.</text>
</comment>
<evidence type="ECO:0000259" key="16">
    <source>
        <dbReference type="PROSITE" id="PS51293"/>
    </source>
</evidence>
<evidence type="ECO:0000256" key="4">
    <source>
        <dbReference type="ARBA" id="ARBA00022771"/>
    </source>
</evidence>
<name>A0A5E4NCY8_9HEMI</name>
<feature type="region of interest" description="Disordered" evidence="13">
    <location>
        <begin position="522"/>
        <end position="571"/>
    </location>
</feature>
<dbReference type="InterPro" id="IPR000949">
    <property type="entry name" value="ELM2_dom"/>
</dbReference>
<proteinExistence type="inferred from homology"/>
<feature type="domain" description="SANT" evidence="16">
    <location>
        <begin position="447"/>
        <end position="498"/>
    </location>
</feature>
<dbReference type="AlphaFoldDB" id="A0A5E4NCY8"/>
<dbReference type="GO" id="GO:0003714">
    <property type="term" value="F:transcription corepressor activity"/>
    <property type="evidence" value="ECO:0007669"/>
    <property type="project" value="TreeGrafter"/>
</dbReference>
<evidence type="ECO:0000256" key="12">
    <source>
        <dbReference type="PROSITE-ProRule" id="PRU00309"/>
    </source>
</evidence>
<evidence type="ECO:0000259" key="14">
    <source>
        <dbReference type="PROSITE" id="PS50950"/>
    </source>
</evidence>
<dbReference type="Proteomes" id="UP000325440">
    <property type="component" value="Unassembled WGS sequence"/>
</dbReference>
<feature type="compositionally biased region" description="Polar residues" evidence="13">
    <location>
        <begin position="533"/>
        <end position="548"/>
    </location>
</feature>
<dbReference type="GO" id="GO:0006357">
    <property type="term" value="P:regulation of transcription by RNA polymerase II"/>
    <property type="evidence" value="ECO:0007669"/>
    <property type="project" value="TreeGrafter"/>
</dbReference>
<dbReference type="InterPro" id="IPR001005">
    <property type="entry name" value="SANT/Myb"/>
</dbReference>
<keyword evidence="7" id="KW-0175">Coiled coil</keyword>
<evidence type="ECO:0000256" key="9">
    <source>
        <dbReference type="ARBA" id="ARBA00023163"/>
    </source>
</evidence>
<dbReference type="InterPro" id="IPR009057">
    <property type="entry name" value="Homeodomain-like_sf"/>
</dbReference>
<evidence type="ECO:0000256" key="6">
    <source>
        <dbReference type="ARBA" id="ARBA00023015"/>
    </source>
</evidence>